<reference evidence="10" key="1">
    <citation type="journal article" date="2014" name="Int. J. Syst. Evol. Microbiol.">
        <title>Complete genome sequence of Corynebacterium casei LMG S-19264T (=DSM 44701T), isolated from a smear-ripened cheese.</title>
        <authorList>
            <consortium name="US DOE Joint Genome Institute (JGI-PGF)"/>
            <person name="Walter F."/>
            <person name="Albersmeier A."/>
            <person name="Kalinowski J."/>
            <person name="Ruckert C."/>
        </authorList>
    </citation>
    <scope>NUCLEOTIDE SEQUENCE</scope>
    <source>
        <strain evidence="10">CGMCC 1.15725</strain>
    </source>
</reference>
<keyword evidence="3" id="KW-0813">Transport</keyword>
<dbReference type="PROSITE" id="PS00714">
    <property type="entry name" value="NA_DICARBOXYL_SYMP_2"/>
    <property type="match status" value="1"/>
</dbReference>
<evidence type="ECO:0000256" key="1">
    <source>
        <dbReference type="ARBA" id="ARBA00004429"/>
    </source>
</evidence>
<dbReference type="InterPro" id="IPR018107">
    <property type="entry name" value="Na-dicarboxylate_symporter_CS"/>
</dbReference>
<dbReference type="RefSeq" id="WP_189045233.1">
    <property type="nucleotide sequence ID" value="NZ_BMJQ01000004.1"/>
</dbReference>
<feature type="transmembrane region" description="Helical" evidence="9">
    <location>
        <begin position="54"/>
        <end position="75"/>
    </location>
</feature>
<comment type="subcellular location">
    <subcellularLocation>
        <location evidence="1">Cell inner membrane</location>
        <topology evidence="1">Multi-pass membrane protein</topology>
    </subcellularLocation>
</comment>
<dbReference type="GO" id="GO:0015366">
    <property type="term" value="F:malate:proton symporter activity"/>
    <property type="evidence" value="ECO:0007669"/>
    <property type="project" value="TreeGrafter"/>
</dbReference>
<keyword evidence="11" id="KW-1185">Reference proteome</keyword>
<dbReference type="FunFam" id="1.10.3860.10:FF:000001">
    <property type="entry name" value="C4-dicarboxylate transport protein"/>
    <property type="match status" value="1"/>
</dbReference>
<dbReference type="InterPro" id="IPR001991">
    <property type="entry name" value="Na-dicarboxylate_symporter"/>
</dbReference>
<dbReference type="NCBIfam" id="NF002461">
    <property type="entry name" value="PRK01663.1"/>
    <property type="match status" value="1"/>
</dbReference>
<gene>
    <name evidence="10" type="primary">dctA</name>
    <name evidence="10" type="ORF">GCM10011611_20670</name>
</gene>
<evidence type="ECO:0000256" key="9">
    <source>
        <dbReference type="SAM" id="Phobius"/>
    </source>
</evidence>
<dbReference type="SUPFAM" id="SSF118215">
    <property type="entry name" value="Proton glutamate symport protein"/>
    <property type="match status" value="1"/>
</dbReference>
<evidence type="ECO:0000313" key="10">
    <source>
        <dbReference type="EMBL" id="GGF14773.1"/>
    </source>
</evidence>
<dbReference type="Pfam" id="PF00375">
    <property type="entry name" value="SDF"/>
    <property type="match status" value="1"/>
</dbReference>
<evidence type="ECO:0000256" key="4">
    <source>
        <dbReference type="ARBA" id="ARBA00022475"/>
    </source>
</evidence>
<protein>
    <submittedName>
        <fullName evidence="10">C4-dicarboxylate transport protein</fullName>
    </submittedName>
</protein>
<evidence type="ECO:0000256" key="8">
    <source>
        <dbReference type="ARBA" id="ARBA00023136"/>
    </source>
</evidence>
<keyword evidence="5 9" id="KW-0812">Transmembrane</keyword>
<evidence type="ECO:0000256" key="2">
    <source>
        <dbReference type="ARBA" id="ARBA00006148"/>
    </source>
</evidence>
<dbReference type="GO" id="GO:0070778">
    <property type="term" value="P:L-aspartate transmembrane transport"/>
    <property type="evidence" value="ECO:0007669"/>
    <property type="project" value="TreeGrafter"/>
</dbReference>
<feature type="transmembrane region" description="Helical" evidence="9">
    <location>
        <begin position="87"/>
        <end position="109"/>
    </location>
</feature>
<keyword evidence="4" id="KW-1003">Cell membrane</keyword>
<dbReference type="GO" id="GO:0015138">
    <property type="term" value="F:fumarate transmembrane transporter activity"/>
    <property type="evidence" value="ECO:0007669"/>
    <property type="project" value="TreeGrafter"/>
</dbReference>
<feature type="transmembrane region" description="Helical" evidence="9">
    <location>
        <begin position="234"/>
        <end position="252"/>
    </location>
</feature>
<feature type="transmembrane region" description="Helical" evidence="9">
    <location>
        <begin position="149"/>
        <end position="172"/>
    </location>
</feature>
<dbReference type="GO" id="GO:0005886">
    <property type="term" value="C:plasma membrane"/>
    <property type="evidence" value="ECO:0007669"/>
    <property type="project" value="UniProtKB-SubCell"/>
</dbReference>
<sequence length="434" mass="46054">MPTDVVASGRRSRPFYKNLTVQVLTAILIGVLLGEFDPELAKQLKPLGDIFIKLIKLVIAPVIFLTVVTGISHMGDMKKVGRVGGKALLYFELVTTIALAFGLIIVNLIGPGRGASTANAKIDAVASYAAQGKAFDIQKFLLELIPDNFLGAFAKGDLIPILIIAILFGAALTHMGERGKPIEELLERVSHVFFGIIGIVMYAAPLGALGAMAYTIGVNGVGVLVNLGELMACVYLTMAAFVLLALGLIAKFSGFSIFKFLRYITEELLIVLGTSSSETALPRLMDKLERFGVARPVVGLVVPTGYSFNLDGTSIYMSMATIFIAQAYGIDLSIGQQIFILSVLMVTSKGAAGVTGSGFITLAATLEATKIVPIEGLALLLGVDRFMSEARAITNIIGNAVAAVVIGKNEKAFDEAAALAEYRRAFDDPSISRI</sequence>
<accession>A0A8J2YT22</accession>
<dbReference type="PRINTS" id="PR00173">
    <property type="entry name" value="EDTRNSPORT"/>
</dbReference>
<keyword evidence="6" id="KW-0769">Symport</keyword>
<evidence type="ECO:0000256" key="5">
    <source>
        <dbReference type="ARBA" id="ARBA00022692"/>
    </source>
</evidence>
<comment type="caution">
    <text evidence="10">The sequence shown here is derived from an EMBL/GenBank/DDBJ whole genome shotgun (WGS) entry which is preliminary data.</text>
</comment>
<evidence type="ECO:0000313" key="11">
    <source>
        <dbReference type="Proteomes" id="UP000646365"/>
    </source>
</evidence>
<reference evidence="10" key="2">
    <citation type="submission" date="2020-09" db="EMBL/GenBank/DDBJ databases">
        <authorList>
            <person name="Sun Q."/>
            <person name="Zhou Y."/>
        </authorList>
    </citation>
    <scope>NUCLEOTIDE SEQUENCE</scope>
    <source>
        <strain evidence="10">CGMCC 1.15725</strain>
    </source>
</reference>
<feature type="transmembrane region" description="Helical" evidence="9">
    <location>
        <begin position="192"/>
        <end position="214"/>
    </location>
</feature>
<evidence type="ECO:0000256" key="6">
    <source>
        <dbReference type="ARBA" id="ARBA00022847"/>
    </source>
</evidence>
<dbReference type="Proteomes" id="UP000646365">
    <property type="component" value="Unassembled WGS sequence"/>
</dbReference>
<keyword evidence="8 9" id="KW-0472">Membrane</keyword>
<evidence type="ECO:0000256" key="7">
    <source>
        <dbReference type="ARBA" id="ARBA00022989"/>
    </source>
</evidence>
<dbReference type="EMBL" id="BMJQ01000004">
    <property type="protein sequence ID" value="GGF14773.1"/>
    <property type="molecule type" value="Genomic_DNA"/>
</dbReference>
<organism evidence="10 11">
    <name type="scientific">Aliidongia dinghuensis</name>
    <dbReference type="NCBI Taxonomy" id="1867774"/>
    <lineage>
        <taxon>Bacteria</taxon>
        <taxon>Pseudomonadati</taxon>
        <taxon>Pseudomonadota</taxon>
        <taxon>Alphaproteobacteria</taxon>
        <taxon>Rhodospirillales</taxon>
        <taxon>Dongiaceae</taxon>
        <taxon>Aliidongia</taxon>
    </lineage>
</organism>
<dbReference type="PANTHER" id="PTHR42865">
    <property type="entry name" value="PROTON/GLUTAMATE-ASPARTATE SYMPORTER"/>
    <property type="match status" value="1"/>
</dbReference>
<dbReference type="AlphaFoldDB" id="A0A8J2YT22"/>
<feature type="transmembrane region" description="Helical" evidence="9">
    <location>
        <begin position="15"/>
        <end position="34"/>
    </location>
</feature>
<proteinExistence type="inferred from homology"/>
<comment type="similarity">
    <text evidence="2">Belongs to the dicarboxylate/amino acid:cation symporter (DAACS) (TC 2.A.23) family.</text>
</comment>
<dbReference type="InterPro" id="IPR036458">
    <property type="entry name" value="Na:dicarbo_symporter_sf"/>
</dbReference>
<keyword evidence="7 9" id="KW-1133">Transmembrane helix</keyword>
<evidence type="ECO:0000256" key="3">
    <source>
        <dbReference type="ARBA" id="ARBA00022448"/>
    </source>
</evidence>
<dbReference type="PANTHER" id="PTHR42865:SF1">
    <property type="entry name" value="AEROBIC C4-DICARBOXYLATE TRANSPORT PROTEIN"/>
    <property type="match status" value="1"/>
</dbReference>
<dbReference type="GO" id="GO:0015141">
    <property type="term" value="F:succinate transmembrane transporter activity"/>
    <property type="evidence" value="ECO:0007669"/>
    <property type="project" value="TreeGrafter"/>
</dbReference>
<dbReference type="Gene3D" id="1.10.3860.10">
    <property type="entry name" value="Sodium:dicarboxylate symporter"/>
    <property type="match status" value="1"/>
</dbReference>
<dbReference type="PROSITE" id="PS00713">
    <property type="entry name" value="NA_DICARBOXYL_SYMP_1"/>
    <property type="match status" value="1"/>
</dbReference>
<name>A0A8J2YT22_9PROT</name>